<protein>
    <submittedName>
        <fullName evidence="1">Uncharacterized protein</fullName>
    </submittedName>
</protein>
<dbReference type="AlphaFoldDB" id="A0A0F9E7Z2"/>
<proteinExistence type="predicted"/>
<sequence>MTPAKFTAALRKLGLNQRQAAIALHIKDEVTVWRM</sequence>
<feature type="non-terminal residue" evidence="1">
    <location>
        <position position="35"/>
    </location>
</feature>
<dbReference type="EMBL" id="LAZR01036015">
    <property type="protein sequence ID" value="KKL25966.1"/>
    <property type="molecule type" value="Genomic_DNA"/>
</dbReference>
<reference evidence="1" key="1">
    <citation type="journal article" date="2015" name="Nature">
        <title>Complex archaea that bridge the gap between prokaryotes and eukaryotes.</title>
        <authorList>
            <person name="Spang A."/>
            <person name="Saw J.H."/>
            <person name="Jorgensen S.L."/>
            <person name="Zaremba-Niedzwiedzka K."/>
            <person name="Martijn J."/>
            <person name="Lind A.E."/>
            <person name="van Eijk R."/>
            <person name="Schleper C."/>
            <person name="Guy L."/>
            <person name="Ettema T.J."/>
        </authorList>
    </citation>
    <scope>NUCLEOTIDE SEQUENCE</scope>
</reference>
<evidence type="ECO:0000313" key="1">
    <source>
        <dbReference type="EMBL" id="KKL25966.1"/>
    </source>
</evidence>
<gene>
    <name evidence="1" type="ORF">LCGC14_2400000</name>
</gene>
<comment type="caution">
    <text evidence="1">The sequence shown here is derived from an EMBL/GenBank/DDBJ whole genome shotgun (WGS) entry which is preliminary data.</text>
</comment>
<organism evidence="1">
    <name type="scientific">marine sediment metagenome</name>
    <dbReference type="NCBI Taxonomy" id="412755"/>
    <lineage>
        <taxon>unclassified sequences</taxon>
        <taxon>metagenomes</taxon>
        <taxon>ecological metagenomes</taxon>
    </lineage>
</organism>
<name>A0A0F9E7Z2_9ZZZZ</name>
<accession>A0A0F9E7Z2</accession>